<feature type="compositionally biased region" description="Basic and acidic residues" evidence="17">
    <location>
        <begin position="34"/>
        <end position="45"/>
    </location>
</feature>
<dbReference type="CDD" id="cd13184">
    <property type="entry name" value="FERM_C_4_1_family"/>
    <property type="match status" value="1"/>
</dbReference>
<dbReference type="Gene3D" id="2.30.29.30">
    <property type="entry name" value="Pleckstrin-homology domain (PH domain)/Phosphotyrosine-binding domain (PTB)"/>
    <property type="match status" value="1"/>
</dbReference>
<keyword evidence="12" id="KW-0539">Nucleus</keyword>
<dbReference type="InterPro" id="IPR000299">
    <property type="entry name" value="FERM_domain"/>
</dbReference>
<sequence>MTTEKSLVAESETPKQQPPKEEEVAAETGTQESFVEKAPEGDNQSKKKLKASNGDTPTREDQSKNKECSSENRGLSRLFSSFLKRPKSQVSEEEANEAGTKELGEEGQKETDIEADLNEEILLKAPIAAPEPELRTDPSLDLHSLSSAETQPAQEDRREDQDQDQDPENRDLEIKKEREQAECSSTGGKKENIKGKVEKELKSAQKTVRRLRNSMHCKITLLDDAIFECSVDKHAKGQDLLKKVCDHLNLLEEDYFGLAIWDTPTSKVWLDAAKEIKKQVHGGPWIFTFNVKFYPPDPAQLTEDITRYYLCLQLRKDIITGRLPCSFATLALLGSYTIQSELGDYDIDLHGADYVSEFKLAPNQTKELEDKVTELHKTYKSMSPAQADMEFLENAKKLSMYGVDLHQAKDLEGVDITLGVCSSGLLVYKDKLRINRFPWPKVLKISYKRSSFFIKIRPGEHEQYESTIGFKLPSYRAAKKLWKVCVEHHTFFRLTSTEALPKSRFLVLGSKFRYSGRTQAQTRQASALIDRPAPQFERTASKRASRSLDGAVAVVTPDRSPRPTSAPAIAQSHVTEPTPPDASDSKEPAVLKTEKEIVKKEVKLEGTLQDKAKTEPAEGFQVGKTHIKMSIPSTNGDQNQDLDKTQEEIKKHHANISELKKNFMESVPEPRPSEWDKRLSTHSPFRTLNINGQIPTGGEGPPLVKTQTVTISDVYNTAKSEIPTKEVPIVHTETKTITYEAAQTDDGNGDLDPGVLLTAQTITSETTSSTTTTQITKTVKGGISETRIEKRIVITGDTDIDHDQVLVQAIKEAKEQHPDMSVTKVVVHQETEIAE</sequence>
<dbReference type="SMART" id="SM01196">
    <property type="entry name" value="FERM_C"/>
    <property type="match status" value="1"/>
</dbReference>
<evidence type="ECO:0000256" key="4">
    <source>
        <dbReference type="ARBA" id="ARBA00022448"/>
    </source>
</evidence>
<dbReference type="InterPro" id="IPR019749">
    <property type="entry name" value="Band_41_domain"/>
</dbReference>
<evidence type="ECO:0000256" key="12">
    <source>
        <dbReference type="ARBA" id="ARBA00023242"/>
    </source>
</evidence>
<dbReference type="AlphaFoldDB" id="A0A9F5IWN1"/>
<dbReference type="InterPro" id="IPR021187">
    <property type="entry name" value="EPB4.1_FERM_F1"/>
</dbReference>
<dbReference type="FunFam" id="1.20.80.10:FF:000001">
    <property type="entry name" value="Erythrocyte membrane protein band 4.1"/>
    <property type="match status" value="1"/>
</dbReference>
<dbReference type="Gene3D" id="3.10.20.90">
    <property type="entry name" value="Phosphatidylinositol 3-kinase Catalytic Subunit, Chain A, domain 1"/>
    <property type="match status" value="1"/>
</dbReference>
<dbReference type="Gene3D" id="1.20.80.10">
    <property type="match status" value="1"/>
</dbReference>
<dbReference type="Proteomes" id="UP000695026">
    <property type="component" value="Unplaced"/>
</dbReference>
<evidence type="ECO:0000313" key="20">
    <source>
        <dbReference type="RefSeq" id="XP_025022109.1"/>
    </source>
</evidence>
<evidence type="ECO:0000256" key="7">
    <source>
        <dbReference type="ARBA" id="ARBA00022618"/>
    </source>
</evidence>
<evidence type="ECO:0000256" key="9">
    <source>
        <dbReference type="ARBA" id="ARBA00022860"/>
    </source>
</evidence>
<dbReference type="InterPro" id="IPR007477">
    <property type="entry name" value="SAB_dom"/>
</dbReference>
<feature type="compositionally biased region" description="Basic and acidic residues" evidence="17">
    <location>
        <begin position="57"/>
        <end position="70"/>
    </location>
</feature>
<dbReference type="GO" id="GO:0031032">
    <property type="term" value="P:actomyosin structure organization"/>
    <property type="evidence" value="ECO:0007669"/>
    <property type="project" value="TreeGrafter"/>
</dbReference>
<dbReference type="Pfam" id="PF08736">
    <property type="entry name" value="FA"/>
    <property type="match status" value="1"/>
</dbReference>
<dbReference type="PRINTS" id="PR00661">
    <property type="entry name" value="ERMFAMILY"/>
</dbReference>
<keyword evidence="13" id="KW-0131">Cell cycle</keyword>
<dbReference type="Pfam" id="PF05902">
    <property type="entry name" value="4_1_CTD"/>
    <property type="match status" value="1"/>
</dbReference>
<evidence type="ECO:0000256" key="10">
    <source>
        <dbReference type="ARBA" id="ARBA00023203"/>
    </source>
</evidence>
<dbReference type="GeneID" id="103062622"/>
<feature type="domain" description="FERM" evidence="18">
    <location>
        <begin position="215"/>
        <end position="496"/>
    </location>
</feature>
<dbReference type="PANTHER" id="PTHR23280:SF12">
    <property type="entry name" value="PROTEIN 4.1"/>
    <property type="match status" value="1"/>
</dbReference>
<dbReference type="PROSITE" id="PS50057">
    <property type="entry name" value="FERM_3"/>
    <property type="match status" value="1"/>
</dbReference>
<comment type="subcellular location">
    <subcellularLocation>
        <location evidence="3">Cytoplasm</location>
        <location evidence="3">Cell cortex</location>
    </subcellularLocation>
    <subcellularLocation>
        <location evidence="2">Cytoplasm</location>
        <location evidence="2">Cytoskeleton</location>
    </subcellularLocation>
    <subcellularLocation>
        <location evidence="1">Nucleus</location>
    </subcellularLocation>
</comment>
<keyword evidence="7" id="KW-0132">Cell division</keyword>
<dbReference type="InterPro" id="IPR014352">
    <property type="entry name" value="FERM/acyl-CoA-bd_prot_sf"/>
</dbReference>
<keyword evidence="4" id="KW-0813">Transport</keyword>
<evidence type="ECO:0000256" key="17">
    <source>
        <dbReference type="SAM" id="MobiDB-lite"/>
    </source>
</evidence>
<evidence type="ECO:0000256" key="11">
    <source>
        <dbReference type="ARBA" id="ARBA00023212"/>
    </source>
</evidence>
<keyword evidence="8" id="KW-0498">Mitosis</keyword>
<keyword evidence="10" id="KW-0009">Actin-binding</keyword>
<dbReference type="InterPro" id="IPR018979">
    <property type="entry name" value="FERM_N"/>
</dbReference>
<dbReference type="PROSITE" id="PS00661">
    <property type="entry name" value="FERM_2"/>
    <property type="match status" value="1"/>
</dbReference>
<dbReference type="SUPFAM" id="SSF50729">
    <property type="entry name" value="PH domain-like"/>
    <property type="match status" value="1"/>
</dbReference>
<evidence type="ECO:0000256" key="8">
    <source>
        <dbReference type="ARBA" id="ARBA00022776"/>
    </source>
</evidence>
<dbReference type="Pfam" id="PF09379">
    <property type="entry name" value="FERM_N"/>
    <property type="match status" value="1"/>
</dbReference>
<evidence type="ECO:0000256" key="6">
    <source>
        <dbReference type="ARBA" id="ARBA00022553"/>
    </source>
</evidence>
<dbReference type="FunFam" id="3.10.20.90:FF:000002">
    <property type="entry name" value="Erythrocyte protein band 4.1-like 3"/>
    <property type="match status" value="1"/>
</dbReference>
<keyword evidence="5" id="KW-0963">Cytoplasm</keyword>
<reference evidence="20" key="1">
    <citation type="submission" date="2025-08" db="UniProtKB">
        <authorList>
            <consortium name="RefSeq"/>
        </authorList>
    </citation>
    <scope>IDENTIFICATION</scope>
    <source>
        <tissue evidence="20">Liver</tissue>
    </source>
</reference>
<dbReference type="RefSeq" id="XP_025022109.1">
    <property type="nucleotide sequence ID" value="XM_025166341.1"/>
</dbReference>
<dbReference type="InterPro" id="IPR000798">
    <property type="entry name" value="Ez/rad/moesin-like"/>
</dbReference>
<protein>
    <recommendedName>
        <fullName evidence="14">Protein 4.1</fullName>
    </recommendedName>
    <alternativeName>
        <fullName evidence="15">Band 4.1</fullName>
    </alternativeName>
    <alternativeName>
        <fullName evidence="16">Erythrocyte membrane protein band 4.1</fullName>
    </alternativeName>
</protein>
<dbReference type="InterPro" id="IPR029071">
    <property type="entry name" value="Ubiquitin-like_domsf"/>
</dbReference>
<name>A0A9F5IWN1_PYTBI</name>
<dbReference type="InterPro" id="IPR019748">
    <property type="entry name" value="FERM_central"/>
</dbReference>
<keyword evidence="11" id="KW-0206">Cytoskeleton</keyword>
<gene>
    <name evidence="20" type="primary">EPB41</name>
</gene>
<organism evidence="19 20">
    <name type="scientific">Python bivittatus</name>
    <name type="common">Burmese python</name>
    <name type="synonym">Python molurus bivittatus</name>
    <dbReference type="NCBI Taxonomy" id="176946"/>
    <lineage>
        <taxon>Eukaryota</taxon>
        <taxon>Metazoa</taxon>
        <taxon>Chordata</taxon>
        <taxon>Craniata</taxon>
        <taxon>Vertebrata</taxon>
        <taxon>Euteleostomi</taxon>
        <taxon>Lepidosauria</taxon>
        <taxon>Squamata</taxon>
        <taxon>Bifurcata</taxon>
        <taxon>Unidentata</taxon>
        <taxon>Episquamata</taxon>
        <taxon>Toxicofera</taxon>
        <taxon>Serpentes</taxon>
        <taxon>Henophidia</taxon>
        <taxon>Pythonidae</taxon>
        <taxon>Python</taxon>
    </lineage>
</organism>
<dbReference type="GO" id="GO:0005856">
    <property type="term" value="C:cytoskeleton"/>
    <property type="evidence" value="ECO:0007669"/>
    <property type="project" value="UniProtKB-SubCell"/>
</dbReference>
<dbReference type="Pfam" id="PF04382">
    <property type="entry name" value="SAB"/>
    <property type="match status" value="1"/>
</dbReference>
<evidence type="ECO:0000256" key="2">
    <source>
        <dbReference type="ARBA" id="ARBA00004245"/>
    </source>
</evidence>
<evidence type="ECO:0000256" key="16">
    <source>
        <dbReference type="ARBA" id="ARBA00032586"/>
    </source>
</evidence>
<keyword evidence="9" id="KW-0112">Calmodulin-binding</keyword>
<dbReference type="SUPFAM" id="SSF54236">
    <property type="entry name" value="Ubiquitin-like"/>
    <property type="match status" value="1"/>
</dbReference>
<evidence type="ECO:0000256" key="3">
    <source>
        <dbReference type="ARBA" id="ARBA00004544"/>
    </source>
</evidence>
<dbReference type="SMART" id="SM01195">
    <property type="entry name" value="FA"/>
    <property type="match status" value="1"/>
</dbReference>
<dbReference type="GO" id="GO:0005516">
    <property type="term" value="F:calmodulin binding"/>
    <property type="evidence" value="ECO:0007669"/>
    <property type="project" value="UniProtKB-KW"/>
</dbReference>
<dbReference type="PRINTS" id="PR00935">
    <property type="entry name" value="BAND41"/>
</dbReference>
<dbReference type="GO" id="GO:0005938">
    <property type="term" value="C:cell cortex"/>
    <property type="evidence" value="ECO:0007669"/>
    <property type="project" value="UniProtKB-SubCell"/>
</dbReference>
<evidence type="ECO:0000256" key="14">
    <source>
        <dbReference type="ARBA" id="ARBA00023658"/>
    </source>
</evidence>
<dbReference type="PIRSF" id="PIRSF002304">
    <property type="entry name" value="Membrane_skeletal_4_1"/>
    <property type="match status" value="1"/>
</dbReference>
<accession>A0A9F5IWN1</accession>
<dbReference type="GO" id="GO:0005634">
    <property type="term" value="C:nucleus"/>
    <property type="evidence" value="ECO:0007669"/>
    <property type="project" value="UniProtKB-SubCell"/>
</dbReference>
<feature type="compositionally biased region" description="Basic and acidic residues" evidence="17">
    <location>
        <begin position="167"/>
        <end position="181"/>
    </location>
</feature>
<evidence type="ECO:0000256" key="15">
    <source>
        <dbReference type="ARBA" id="ARBA00030419"/>
    </source>
</evidence>
<dbReference type="SUPFAM" id="SSF47031">
    <property type="entry name" value="Second domain of FERM"/>
    <property type="match status" value="1"/>
</dbReference>
<dbReference type="GO" id="GO:0005198">
    <property type="term" value="F:structural molecule activity"/>
    <property type="evidence" value="ECO:0007669"/>
    <property type="project" value="InterPro"/>
</dbReference>
<dbReference type="SMART" id="SM00295">
    <property type="entry name" value="B41"/>
    <property type="match status" value="1"/>
</dbReference>
<feature type="region of interest" description="Disordered" evidence="17">
    <location>
        <begin position="1"/>
        <end position="192"/>
    </location>
</feature>
<dbReference type="CDD" id="cd17105">
    <property type="entry name" value="FERM_F1_EPB41"/>
    <property type="match status" value="1"/>
</dbReference>
<keyword evidence="19" id="KW-1185">Reference proteome</keyword>
<dbReference type="GO" id="GO:0030866">
    <property type="term" value="P:cortical actin cytoskeleton organization"/>
    <property type="evidence" value="ECO:0007669"/>
    <property type="project" value="InterPro"/>
</dbReference>
<dbReference type="GO" id="GO:0051301">
    <property type="term" value="P:cell division"/>
    <property type="evidence" value="ECO:0007669"/>
    <property type="project" value="UniProtKB-KW"/>
</dbReference>
<evidence type="ECO:0000256" key="1">
    <source>
        <dbReference type="ARBA" id="ARBA00004123"/>
    </source>
</evidence>
<keyword evidence="6" id="KW-0597">Phosphoprotein</keyword>
<dbReference type="CTD" id="2035"/>
<dbReference type="InterPro" id="IPR019747">
    <property type="entry name" value="FERM_CS"/>
</dbReference>
<dbReference type="InterPro" id="IPR008379">
    <property type="entry name" value="Band_4.1_C"/>
</dbReference>
<feature type="compositionally biased region" description="Basic and acidic residues" evidence="17">
    <location>
        <begin position="99"/>
        <end position="112"/>
    </location>
</feature>
<evidence type="ECO:0000259" key="18">
    <source>
        <dbReference type="PROSITE" id="PS50057"/>
    </source>
</evidence>
<dbReference type="InterPro" id="IPR035963">
    <property type="entry name" value="FERM_2"/>
</dbReference>
<dbReference type="GO" id="GO:0003779">
    <property type="term" value="F:actin binding"/>
    <property type="evidence" value="ECO:0007669"/>
    <property type="project" value="UniProtKB-KW"/>
</dbReference>
<evidence type="ECO:0000256" key="13">
    <source>
        <dbReference type="ARBA" id="ARBA00023306"/>
    </source>
</evidence>
<dbReference type="Pfam" id="PF09380">
    <property type="entry name" value="FERM_C"/>
    <property type="match status" value="1"/>
</dbReference>
<dbReference type="InterPro" id="IPR018980">
    <property type="entry name" value="FERM_PH-like_C"/>
</dbReference>
<dbReference type="Pfam" id="PF00373">
    <property type="entry name" value="FERM_M"/>
    <property type="match status" value="1"/>
</dbReference>
<dbReference type="PROSITE" id="PS00660">
    <property type="entry name" value="FERM_1"/>
    <property type="match status" value="1"/>
</dbReference>
<dbReference type="PANTHER" id="PTHR23280">
    <property type="entry name" value="4.1 G PROTEIN"/>
    <property type="match status" value="1"/>
</dbReference>
<dbReference type="GO" id="GO:0005886">
    <property type="term" value="C:plasma membrane"/>
    <property type="evidence" value="ECO:0007669"/>
    <property type="project" value="TreeGrafter"/>
</dbReference>
<evidence type="ECO:0000313" key="19">
    <source>
        <dbReference type="Proteomes" id="UP000695026"/>
    </source>
</evidence>
<dbReference type="InterPro" id="IPR011993">
    <property type="entry name" value="PH-like_dom_sf"/>
</dbReference>
<dbReference type="CDD" id="cd14473">
    <property type="entry name" value="FERM_B-lobe"/>
    <property type="match status" value="1"/>
</dbReference>
<dbReference type="FunFam" id="2.30.29.30:FF:000001">
    <property type="entry name" value="Erythrocyte membrane protein band 4.1"/>
    <property type="match status" value="1"/>
</dbReference>
<feature type="region of interest" description="Disordered" evidence="17">
    <location>
        <begin position="523"/>
        <end position="590"/>
    </location>
</feature>
<feature type="compositionally biased region" description="Polar residues" evidence="17">
    <location>
        <begin position="144"/>
        <end position="153"/>
    </location>
</feature>
<evidence type="ECO:0000256" key="5">
    <source>
        <dbReference type="ARBA" id="ARBA00022490"/>
    </source>
</evidence>
<proteinExistence type="predicted"/>
<dbReference type="InterPro" id="IPR014847">
    <property type="entry name" value="FA"/>
</dbReference>